<proteinExistence type="predicted"/>
<sequence length="34" mass="3947">MQDHNQFGNPVSIEILSIQTEHLSGFVRYVINFI</sequence>
<protein>
    <submittedName>
        <fullName evidence="1">Uncharacterized protein</fullName>
    </submittedName>
</protein>
<keyword evidence="2" id="KW-1185">Reference proteome</keyword>
<comment type="caution">
    <text evidence="1">The sequence shown here is derived from an EMBL/GenBank/DDBJ whole genome shotgun (WGS) entry which is preliminary data.</text>
</comment>
<dbReference type="Proteomes" id="UP000593568">
    <property type="component" value="Unassembled WGS sequence"/>
</dbReference>
<reference evidence="1 2" key="1">
    <citation type="journal article" date="2019" name="Genome Biol. Evol.">
        <title>Insights into the evolution of the New World diploid cottons (Gossypium, subgenus Houzingenia) based on genome sequencing.</title>
        <authorList>
            <person name="Grover C.E."/>
            <person name="Arick M.A. 2nd"/>
            <person name="Thrash A."/>
            <person name="Conover J.L."/>
            <person name="Sanders W.S."/>
            <person name="Peterson D.G."/>
            <person name="Frelichowski J.E."/>
            <person name="Scheffler J.A."/>
            <person name="Scheffler B.E."/>
            <person name="Wendel J.F."/>
        </authorList>
    </citation>
    <scope>NUCLEOTIDE SEQUENCE [LARGE SCALE GENOMIC DNA]</scope>
    <source>
        <strain evidence="1">8</strain>
        <tissue evidence="1">Leaf</tissue>
    </source>
</reference>
<dbReference type="EMBL" id="JABEZW010000006">
    <property type="protein sequence ID" value="MBA0767835.1"/>
    <property type="molecule type" value="Genomic_DNA"/>
</dbReference>
<gene>
    <name evidence="1" type="ORF">Gotri_016689</name>
</gene>
<evidence type="ECO:0000313" key="1">
    <source>
        <dbReference type="EMBL" id="MBA0767835.1"/>
    </source>
</evidence>
<evidence type="ECO:0000313" key="2">
    <source>
        <dbReference type="Proteomes" id="UP000593568"/>
    </source>
</evidence>
<organism evidence="1 2">
    <name type="scientific">Gossypium trilobum</name>
    <dbReference type="NCBI Taxonomy" id="34281"/>
    <lineage>
        <taxon>Eukaryota</taxon>
        <taxon>Viridiplantae</taxon>
        <taxon>Streptophyta</taxon>
        <taxon>Embryophyta</taxon>
        <taxon>Tracheophyta</taxon>
        <taxon>Spermatophyta</taxon>
        <taxon>Magnoliopsida</taxon>
        <taxon>eudicotyledons</taxon>
        <taxon>Gunneridae</taxon>
        <taxon>Pentapetalae</taxon>
        <taxon>rosids</taxon>
        <taxon>malvids</taxon>
        <taxon>Malvales</taxon>
        <taxon>Malvaceae</taxon>
        <taxon>Malvoideae</taxon>
        <taxon>Gossypium</taxon>
    </lineage>
</organism>
<name>A0A7J9E5K9_9ROSI</name>
<dbReference type="AlphaFoldDB" id="A0A7J9E5K9"/>
<accession>A0A7J9E5K9</accession>